<sequence>MPRAFRGPARPRERAGACSARGRLGARHRARARARATVQQGHLVDGSRQQGGLPATPVTPAPAAATVGSVTPRARLFGTVATAYAEHRPGYPAAAAAWALEPVADRAGLHVLDLGAGTGKLTEAVLRHAEVTAVDPDPAMLVELRARVPRARAAAGTAEGIPLPGASVDAVVCGQAWHWFDLPRALPEIVRVLRPGGVLAVVRNDEDPDNRLMNEFLDADALSAREGGHDHGWTPPSHEAFGAVERRRFPNPHPTDVDSTIARLGTFSWLLAADPGERGAFERRLRAYLAGHPETASGEFVLPLVTTVLRALRR</sequence>
<evidence type="ECO:0000256" key="4">
    <source>
        <dbReference type="SAM" id="MobiDB-lite"/>
    </source>
</evidence>
<evidence type="ECO:0000256" key="2">
    <source>
        <dbReference type="ARBA" id="ARBA00022603"/>
    </source>
</evidence>
<gene>
    <name evidence="6" type="ORF">I4I82_16290</name>
</gene>
<dbReference type="Pfam" id="PF08241">
    <property type="entry name" value="Methyltransf_11"/>
    <property type="match status" value="1"/>
</dbReference>
<feature type="compositionally biased region" description="Basic residues" evidence="4">
    <location>
        <begin position="24"/>
        <end position="34"/>
    </location>
</feature>
<comment type="caution">
    <text evidence="6">The sequence shown here is derived from an EMBL/GenBank/DDBJ whole genome shotgun (WGS) entry which is preliminary data.</text>
</comment>
<dbReference type="GO" id="GO:0032259">
    <property type="term" value="P:methylation"/>
    <property type="evidence" value="ECO:0007669"/>
    <property type="project" value="UniProtKB-KW"/>
</dbReference>
<protein>
    <submittedName>
        <fullName evidence="6">Class I SAM-dependent methyltransferase</fullName>
    </submittedName>
</protein>
<proteinExistence type="inferred from homology"/>
<dbReference type="GO" id="GO:0008168">
    <property type="term" value="F:methyltransferase activity"/>
    <property type="evidence" value="ECO:0007669"/>
    <property type="project" value="UniProtKB-KW"/>
</dbReference>
<feature type="region of interest" description="Disordered" evidence="4">
    <location>
        <begin position="1"/>
        <end position="61"/>
    </location>
</feature>
<feature type="domain" description="Methyltransferase type 11" evidence="5">
    <location>
        <begin position="112"/>
        <end position="200"/>
    </location>
</feature>
<keyword evidence="7" id="KW-1185">Reference proteome</keyword>
<evidence type="ECO:0000256" key="3">
    <source>
        <dbReference type="ARBA" id="ARBA00022679"/>
    </source>
</evidence>
<dbReference type="CDD" id="cd02440">
    <property type="entry name" value="AdoMet_MTases"/>
    <property type="match status" value="1"/>
</dbReference>
<evidence type="ECO:0000313" key="6">
    <source>
        <dbReference type="EMBL" id="MBW0129229.1"/>
    </source>
</evidence>
<dbReference type="Proteomes" id="UP000694300">
    <property type="component" value="Unassembled WGS sequence"/>
</dbReference>
<dbReference type="InterPro" id="IPR051052">
    <property type="entry name" value="Diverse_substrate_MTase"/>
</dbReference>
<evidence type="ECO:0000313" key="7">
    <source>
        <dbReference type="Proteomes" id="UP000694300"/>
    </source>
</evidence>
<dbReference type="EMBL" id="JADQDF010000001">
    <property type="protein sequence ID" value="MBW0129229.1"/>
    <property type="molecule type" value="Genomic_DNA"/>
</dbReference>
<organism evidence="6 7">
    <name type="scientific">Pseudonocardia oceani</name>
    <dbReference type="NCBI Taxonomy" id="2792013"/>
    <lineage>
        <taxon>Bacteria</taxon>
        <taxon>Bacillati</taxon>
        <taxon>Actinomycetota</taxon>
        <taxon>Actinomycetes</taxon>
        <taxon>Pseudonocardiales</taxon>
        <taxon>Pseudonocardiaceae</taxon>
        <taxon>Pseudonocardia</taxon>
    </lineage>
</organism>
<evidence type="ECO:0000259" key="5">
    <source>
        <dbReference type="Pfam" id="PF08241"/>
    </source>
</evidence>
<keyword evidence="2 6" id="KW-0489">Methyltransferase</keyword>
<keyword evidence="3" id="KW-0808">Transferase</keyword>
<dbReference type="PANTHER" id="PTHR44942">
    <property type="entry name" value="METHYLTRANSF_11 DOMAIN-CONTAINING PROTEIN"/>
    <property type="match status" value="1"/>
</dbReference>
<dbReference type="PANTHER" id="PTHR44942:SF4">
    <property type="entry name" value="METHYLTRANSFERASE TYPE 11 DOMAIN-CONTAINING PROTEIN"/>
    <property type="match status" value="1"/>
</dbReference>
<name>A0ABS6UAP6_9PSEU</name>
<reference evidence="6 7" key="1">
    <citation type="submission" date="2020-11" db="EMBL/GenBank/DDBJ databases">
        <title>Pseudonocardia abyssalis sp. nov. and Pseudonocardia oceani sp. nov., description and phylogenomic analysis of two novel actinomycetes isolated from the deep Southern Ocean.</title>
        <authorList>
            <person name="Parra J."/>
        </authorList>
    </citation>
    <scope>NUCLEOTIDE SEQUENCE [LARGE SCALE GENOMIC DNA]</scope>
    <source>
        <strain evidence="7">KRD185</strain>
    </source>
</reference>
<accession>A0ABS6UAP6</accession>
<evidence type="ECO:0000256" key="1">
    <source>
        <dbReference type="ARBA" id="ARBA00008361"/>
    </source>
</evidence>
<comment type="similarity">
    <text evidence="1">Belongs to the methyltransferase superfamily.</text>
</comment>
<dbReference type="InterPro" id="IPR013216">
    <property type="entry name" value="Methyltransf_11"/>
</dbReference>